<gene>
    <name evidence="1" type="ORF">S01H4_52986</name>
</gene>
<sequence>EGDAIKKGDDPNDRLRVAMVPSAINPAHWIHLLMGLLSEVDVALLCGTGADTRKPQDKLPQTMKYRFELADMITRKMLAPFVRFCDFGNLSEADLELLGDEGTPGKTVKYADPTKKADDQKKPRDTIDGEDYIFKMFAKPENRNKYLTIYYYIGLDHQHFTDKYDTYGKLRDNIKRFTEKGIFQPKYHKIVMVIVDRPGEAKYQQIPDSLEGYDDVREFLSIDTKPAPVILKAENSISATNIRKAIYGENKINFVLMPFQAYK</sequence>
<feature type="non-terminal residue" evidence="1">
    <location>
        <position position="1"/>
    </location>
</feature>
<protein>
    <submittedName>
        <fullName evidence="1">Uncharacterized protein</fullName>
    </submittedName>
</protein>
<evidence type="ECO:0000313" key="1">
    <source>
        <dbReference type="EMBL" id="GAH16369.1"/>
    </source>
</evidence>
<dbReference type="EMBL" id="BART01030325">
    <property type="protein sequence ID" value="GAH16369.1"/>
    <property type="molecule type" value="Genomic_DNA"/>
</dbReference>
<organism evidence="1">
    <name type="scientific">marine sediment metagenome</name>
    <dbReference type="NCBI Taxonomy" id="412755"/>
    <lineage>
        <taxon>unclassified sequences</taxon>
        <taxon>metagenomes</taxon>
        <taxon>ecological metagenomes</taxon>
    </lineage>
</organism>
<dbReference type="InterPro" id="IPR014729">
    <property type="entry name" value="Rossmann-like_a/b/a_fold"/>
</dbReference>
<reference evidence="1" key="1">
    <citation type="journal article" date="2014" name="Front. Microbiol.">
        <title>High frequency of phylogenetically diverse reductive dehalogenase-homologous genes in deep subseafloor sedimentary metagenomes.</title>
        <authorList>
            <person name="Kawai M."/>
            <person name="Futagami T."/>
            <person name="Toyoda A."/>
            <person name="Takaki Y."/>
            <person name="Nishi S."/>
            <person name="Hori S."/>
            <person name="Arai W."/>
            <person name="Tsubouchi T."/>
            <person name="Morono Y."/>
            <person name="Uchiyama I."/>
            <person name="Ito T."/>
            <person name="Fujiyama A."/>
            <person name="Inagaki F."/>
            <person name="Takami H."/>
        </authorList>
    </citation>
    <scope>NUCLEOTIDE SEQUENCE</scope>
    <source>
        <strain evidence="1">Expedition CK06-06</strain>
    </source>
</reference>
<feature type="non-terminal residue" evidence="1">
    <location>
        <position position="263"/>
    </location>
</feature>
<comment type="caution">
    <text evidence="1">The sequence shown here is derived from an EMBL/GenBank/DDBJ whole genome shotgun (WGS) entry which is preliminary data.</text>
</comment>
<dbReference type="Gene3D" id="3.40.50.620">
    <property type="entry name" value="HUPs"/>
    <property type="match status" value="1"/>
</dbReference>
<dbReference type="AlphaFoldDB" id="X1EGV4"/>
<proteinExistence type="predicted"/>
<name>X1EGV4_9ZZZZ</name>
<accession>X1EGV4</accession>